<feature type="domain" description="C2H2-type" evidence="11">
    <location>
        <begin position="84"/>
        <end position="111"/>
    </location>
</feature>
<sequence length="170" mass="19485">MGNRCQIVDSVIAVRDLTQRNSILSDIRVITNSMTSIMEFLAGEKPYHCDICGKSFIKCKLNAHRHIHTGEKPYHCDICGEKPYHCDIFGISFPDNNGLNKHKRFHSGERPYHCDICGKSFSQNSDLTKHRRLHTGEKPYHCDICGKSFFENGKLTSTQIHPYRQETTSL</sequence>
<evidence type="ECO:0000256" key="10">
    <source>
        <dbReference type="PROSITE-ProRule" id="PRU00042"/>
    </source>
</evidence>
<evidence type="ECO:0000313" key="12">
    <source>
        <dbReference type="EMBL" id="CAI9742874.1"/>
    </source>
</evidence>
<feature type="domain" description="C2H2-type" evidence="11">
    <location>
        <begin position="47"/>
        <end position="73"/>
    </location>
</feature>
<dbReference type="GO" id="GO:0005694">
    <property type="term" value="C:chromosome"/>
    <property type="evidence" value="ECO:0007669"/>
    <property type="project" value="UniProtKB-ARBA"/>
</dbReference>
<keyword evidence="7" id="KW-0805">Transcription regulation</keyword>
<keyword evidence="3" id="KW-0479">Metal-binding</keyword>
<dbReference type="PROSITE" id="PS50157">
    <property type="entry name" value="ZINC_FINGER_C2H2_2"/>
    <property type="match status" value="3"/>
</dbReference>
<dbReference type="InterPro" id="IPR050636">
    <property type="entry name" value="C2H2-ZF_domain-containing"/>
</dbReference>
<dbReference type="Gene3D" id="3.30.160.60">
    <property type="entry name" value="Classic Zinc Finger"/>
    <property type="match status" value="5"/>
</dbReference>
<dbReference type="PANTHER" id="PTHR47772:SF15">
    <property type="entry name" value="REDUCED EXPRESSION 2-RELATED"/>
    <property type="match status" value="1"/>
</dbReference>
<dbReference type="SMART" id="SM00355">
    <property type="entry name" value="ZnF_C2H2"/>
    <property type="match status" value="4"/>
</dbReference>
<protein>
    <submittedName>
        <fullName evidence="12">Finger 501-like</fullName>
    </submittedName>
</protein>
<dbReference type="SUPFAM" id="SSF57667">
    <property type="entry name" value="beta-beta-alpha zinc fingers"/>
    <property type="match status" value="2"/>
</dbReference>
<evidence type="ECO:0000256" key="6">
    <source>
        <dbReference type="ARBA" id="ARBA00022833"/>
    </source>
</evidence>
<accession>A0AA36BZL7</accession>
<evidence type="ECO:0000256" key="4">
    <source>
        <dbReference type="ARBA" id="ARBA00022737"/>
    </source>
</evidence>
<evidence type="ECO:0000256" key="9">
    <source>
        <dbReference type="ARBA" id="ARBA00023242"/>
    </source>
</evidence>
<dbReference type="AlphaFoldDB" id="A0AA36BZL7"/>
<dbReference type="InterPro" id="IPR013087">
    <property type="entry name" value="Znf_C2H2_type"/>
</dbReference>
<evidence type="ECO:0000256" key="3">
    <source>
        <dbReference type="ARBA" id="ARBA00022723"/>
    </source>
</evidence>
<reference evidence="12" key="1">
    <citation type="submission" date="2023-08" db="EMBL/GenBank/DDBJ databases">
        <authorList>
            <person name="Alioto T."/>
            <person name="Alioto T."/>
            <person name="Gomez Garrido J."/>
        </authorList>
    </citation>
    <scope>NUCLEOTIDE SEQUENCE</scope>
</reference>
<organism evidence="12 13">
    <name type="scientific">Octopus vulgaris</name>
    <name type="common">Common octopus</name>
    <dbReference type="NCBI Taxonomy" id="6645"/>
    <lineage>
        <taxon>Eukaryota</taxon>
        <taxon>Metazoa</taxon>
        <taxon>Spiralia</taxon>
        <taxon>Lophotrochozoa</taxon>
        <taxon>Mollusca</taxon>
        <taxon>Cephalopoda</taxon>
        <taxon>Coleoidea</taxon>
        <taxon>Octopodiformes</taxon>
        <taxon>Octopoda</taxon>
        <taxon>Incirrata</taxon>
        <taxon>Octopodidae</taxon>
        <taxon>Octopus</taxon>
    </lineage>
</organism>
<keyword evidence="5 10" id="KW-0863">Zinc-finger</keyword>
<evidence type="ECO:0000256" key="1">
    <source>
        <dbReference type="ARBA" id="ARBA00004123"/>
    </source>
</evidence>
<keyword evidence="6" id="KW-0862">Zinc</keyword>
<evidence type="ECO:0000313" key="13">
    <source>
        <dbReference type="Proteomes" id="UP001162480"/>
    </source>
</evidence>
<keyword evidence="13" id="KW-1185">Reference proteome</keyword>
<dbReference type="GO" id="GO:0045893">
    <property type="term" value="P:positive regulation of DNA-templated transcription"/>
    <property type="evidence" value="ECO:0007669"/>
    <property type="project" value="UniProtKB-ARBA"/>
</dbReference>
<dbReference type="Proteomes" id="UP001162480">
    <property type="component" value="Chromosome 28"/>
</dbReference>
<dbReference type="InterPro" id="IPR036236">
    <property type="entry name" value="Znf_C2H2_sf"/>
</dbReference>
<keyword evidence="9" id="KW-0539">Nucleus</keyword>
<gene>
    <name evidence="12" type="ORF">OCTVUL_1B006775</name>
</gene>
<dbReference type="GO" id="GO:0008270">
    <property type="term" value="F:zinc ion binding"/>
    <property type="evidence" value="ECO:0007669"/>
    <property type="project" value="UniProtKB-KW"/>
</dbReference>
<evidence type="ECO:0000256" key="8">
    <source>
        <dbReference type="ARBA" id="ARBA00023163"/>
    </source>
</evidence>
<evidence type="ECO:0000256" key="2">
    <source>
        <dbReference type="ARBA" id="ARBA00006991"/>
    </source>
</evidence>
<keyword evidence="4" id="KW-0677">Repeat</keyword>
<dbReference type="Pfam" id="PF00096">
    <property type="entry name" value="zf-C2H2"/>
    <property type="match status" value="1"/>
</dbReference>
<proteinExistence type="inferred from homology"/>
<dbReference type="FunFam" id="3.30.160.60:FF:000495">
    <property type="entry name" value="zinc finger protein 668"/>
    <property type="match status" value="1"/>
</dbReference>
<name>A0AA36BZL7_OCTVU</name>
<evidence type="ECO:0000259" key="11">
    <source>
        <dbReference type="PROSITE" id="PS50157"/>
    </source>
</evidence>
<dbReference type="FunFam" id="3.30.160.60:FF:000065">
    <property type="entry name" value="B-cell CLL/lymphoma 6, member B"/>
    <property type="match status" value="1"/>
</dbReference>
<dbReference type="GO" id="GO:0005634">
    <property type="term" value="C:nucleus"/>
    <property type="evidence" value="ECO:0007669"/>
    <property type="project" value="UniProtKB-SubCell"/>
</dbReference>
<evidence type="ECO:0000256" key="5">
    <source>
        <dbReference type="ARBA" id="ARBA00022771"/>
    </source>
</evidence>
<dbReference type="GO" id="GO:0043565">
    <property type="term" value="F:sequence-specific DNA binding"/>
    <property type="evidence" value="ECO:0007669"/>
    <property type="project" value="UniProtKB-ARBA"/>
</dbReference>
<comment type="subcellular location">
    <subcellularLocation>
        <location evidence="1">Nucleus</location>
    </subcellularLocation>
</comment>
<keyword evidence="8" id="KW-0804">Transcription</keyword>
<dbReference type="PANTHER" id="PTHR47772">
    <property type="entry name" value="ZINC FINGER PROTEIN 200"/>
    <property type="match status" value="1"/>
</dbReference>
<dbReference type="EMBL" id="OX597841">
    <property type="protein sequence ID" value="CAI9742874.1"/>
    <property type="molecule type" value="Genomic_DNA"/>
</dbReference>
<comment type="similarity">
    <text evidence="2">Belongs to the krueppel C2H2-type zinc-finger protein family.</text>
</comment>
<dbReference type="PROSITE" id="PS00028">
    <property type="entry name" value="ZINC_FINGER_C2H2_1"/>
    <property type="match status" value="1"/>
</dbReference>
<evidence type="ECO:0000256" key="7">
    <source>
        <dbReference type="ARBA" id="ARBA00023015"/>
    </source>
</evidence>
<feature type="domain" description="C2H2-type" evidence="11">
    <location>
        <begin position="112"/>
        <end position="139"/>
    </location>
</feature>
<dbReference type="FunFam" id="3.30.160.60:FF:001732">
    <property type="entry name" value="Zgc:162936"/>
    <property type="match status" value="1"/>
</dbReference>